<evidence type="ECO:0000313" key="1">
    <source>
        <dbReference type="EMBL" id="KAL3664348.1"/>
    </source>
</evidence>
<name>A0ABD3FCA2_9STRA</name>
<reference evidence="1 2" key="1">
    <citation type="submission" date="2024-09" db="EMBL/GenBank/DDBJ databases">
        <title>Genome sequencing and assembly of Phytophthora oleae, isolate VK10A, causative agent of rot of olive drupes.</title>
        <authorList>
            <person name="Conti Taguali S."/>
            <person name="Riolo M."/>
            <person name="La Spada F."/>
            <person name="Cacciola S.O."/>
            <person name="Dionisio G."/>
        </authorList>
    </citation>
    <scope>NUCLEOTIDE SEQUENCE [LARGE SCALE GENOMIC DNA]</scope>
    <source>
        <strain evidence="1 2">VK10A</strain>
    </source>
</reference>
<organism evidence="1 2">
    <name type="scientific">Phytophthora oleae</name>
    <dbReference type="NCBI Taxonomy" id="2107226"/>
    <lineage>
        <taxon>Eukaryota</taxon>
        <taxon>Sar</taxon>
        <taxon>Stramenopiles</taxon>
        <taxon>Oomycota</taxon>
        <taxon>Peronosporomycetes</taxon>
        <taxon>Peronosporales</taxon>
        <taxon>Peronosporaceae</taxon>
        <taxon>Phytophthora</taxon>
    </lineage>
</organism>
<dbReference type="AlphaFoldDB" id="A0ABD3FCA2"/>
<dbReference type="EMBL" id="JBIMZQ010000024">
    <property type="protein sequence ID" value="KAL3664348.1"/>
    <property type="molecule type" value="Genomic_DNA"/>
</dbReference>
<dbReference type="InterPro" id="IPR012296">
    <property type="entry name" value="Nuclease_put_TT1808"/>
</dbReference>
<evidence type="ECO:0008006" key="3">
    <source>
        <dbReference type="Google" id="ProtNLM"/>
    </source>
</evidence>
<evidence type="ECO:0000313" key="2">
    <source>
        <dbReference type="Proteomes" id="UP001632037"/>
    </source>
</evidence>
<comment type="caution">
    <text evidence="1">The sequence shown here is derived from an EMBL/GenBank/DDBJ whole genome shotgun (WGS) entry which is preliminary data.</text>
</comment>
<proteinExistence type="predicted"/>
<protein>
    <recommendedName>
        <fullName evidence="3">Restriction endonuclease domain-containing protein</fullName>
    </recommendedName>
</protein>
<dbReference type="Proteomes" id="UP001632037">
    <property type="component" value="Unassembled WGS sequence"/>
</dbReference>
<dbReference type="Gene3D" id="3.90.1570.10">
    <property type="entry name" value="tt1808, chain A"/>
    <property type="match status" value="1"/>
</dbReference>
<gene>
    <name evidence="1" type="ORF">V7S43_010672</name>
</gene>
<sequence length="66" mass="7646">MPDVAYTPRDTDTDLSAESTWTYRGERYAPTIVVEIDKLSGRGSRRTALDHKMRNEYFQHGVQLGW</sequence>
<keyword evidence="2" id="KW-1185">Reference proteome</keyword>
<accession>A0ABD3FCA2</accession>